<keyword evidence="2" id="KW-1185">Reference proteome</keyword>
<gene>
    <name evidence="1" type="ORF">PCOR1329_LOCUS37585</name>
</gene>
<feature type="non-terminal residue" evidence="1">
    <location>
        <position position="102"/>
    </location>
</feature>
<name>A0ABN9TBT6_9DINO</name>
<dbReference type="EMBL" id="CAUYUJ010014554">
    <property type="protein sequence ID" value="CAK0843152.1"/>
    <property type="molecule type" value="Genomic_DNA"/>
</dbReference>
<protein>
    <submittedName>
        <fullName evidence="1">Uncharacterized protein</fullName>
    </submittedName>
</protein>
<organism evidence="1 2">
    <name type="scientific">Prorocentrum cordatum</name>
    <dbReference type="NCBI Taxonomy" id="2364126"/>
    <lineage>
        <taxon>Eukaryota</taxon>
        <taxon>Sar</taxon>
        <taxon>Alveolata</taxon>
        <taxon>Dinophyceae</taxon>
        <taxon>Prorocentrales</taxon>
        <taxon>Prorocentraceae</taxon>
        <taxon>Prorocentrum</taxon>
    </lineage>
</organism>
<reference evidence="1" key="1">
    <citation type="submission" date="2023-10" db="EMBL/GenBank/DDBJ databases">
        <authorList>
            <person name="Chen Y."/>
            <person name="Shah S."/>
            <person name="Dougan E. K."/>
            <person name="Thang M."/>
            <person name="Chan C."/>
        </authorList>
    </citation>
    <scope>NUCLEOTIDE SEQUENCE [LARGE SCALE GENOMIC DNA]</scope>
</reference>
<dbReference type="Gene3D" id="3.20.20.150">
    <property type="entry name" value="Divalent-metal-dependent TIM barrel enzymes"/>
    <property type="match status" value="1"/>
</dbReference>
<dbReference type="Proteomes" id="UP001189429">
    <property type="component" value="Unassembled WGS sequence"/>
</dbReference>
<evidence type="ECO:0000313" key="2">
    <source>
        <dbReference type="Proteomes" id="UP001189429"/>
    </source>
</evidence>
<sequence>MPVCGTPDNLYVGRGYDRSSDDLRKLLQTASEAKFDFVVIPLFQGPPSGESYPSDGRYELVPSTSSDLALDSKTWSSAVVGTLSDWINPDLAPTPQKRDFCR</sequence>
<comment type="caution">
    <text evidence="1">The sequence shown here is derived from an EMBL/GenBank/DDBJ whole genome shotgun (WGS) entry which is preliminary data.</text>
</comment>
<proteinExistence type="predicted"/>
<accession>A0ABN9TBT6</accession>
<evidence type="ECO:0000313" key="1">
    <source>
        <dbReference type="EMBL" id="CAK0843152.1"/>
    </source>
</evidence>